<dbReference type="InterPro" id="IPR016024">
    <property type="entry name" value="ARM-type_fold"/>
</dbReference>
<proteinExistence type="predicted"/>
<evidence type="ECO:0000313" key="5">
    <source>
        <dbReference type="EMBL" id="RVU47944.1"/>
    </source>
</evidence>
<accession>A0ABY0CWG9</accession>
<evidence type="ECO:0008006" key="7">
    <source>
        <dbReference type="Google" id="ProtNLM"/>
    </source>
</evidence>
<evidence type="ECO:0000256" key="1">
    <source>
        <dbReference type="ARBA" id="ARBA00022574"/>
    </source>
</evidence>
<dbReference type="PANTHER" id="PTHR19879:SF9">
    <property type="entry name" value="TRANSCRIPTION INITIATION FACTOR TFIID SUBUNIT 5"/>
    <property type="match status" value="1"/>
</dbReference>
<keyword evidence="4" id="KW-0175">Coiled coil</keyword>
<dbReference type="Gene3D" id="2.40.10.480">
    <property type="match status" value="1"/>
</dbReference>
<dbReference type="PROSITE" id="PS00678">
    <property type="entry name" value="WD_REPEATS_1"/>
    <property type="match status" value="1"/>
</dbReference>
<dbReference type="SUPFAM" id="SSF50969">
    <property type="entry name" value="YVTN repeat-like/Quinoprotein amine dehydrogenase"/>
    <property type="match status" value="1"/>
</dbReference>
<keyword evidence="2" id="KW-0677">Repeat</keyword>
<dbReference type="InterPro" id="IPR001680">
    <property type="entry name" value="WD40_rpt"/>
</dbReference>
<sequence length="1527" mass="168272">MEGSMRLYMEKGQQFWDAQVMEDGEVTLVNGEVGGETTRSQESYANRDEAMAAVRAEAVARAREGWAEMLPPSARWQPEETLGPWYDTDFFKTLESFESVEAREPGDYVARVESYHAMQSPAELARFMAWRAAHATDYCNYGEWRIWEEDAWIPSPDEGNLFEQLALLDQRNYLGTAMVEYFASLICLGSAGNGDVYFAARDFRDSNRAEVLIWDHEEQFPYAFADGLSTLAWVNRVYTELEVQQEEGAVDEERIGELMTPVADRASLTWHYRDQMEIGGVTPEYEVKSAGLFMYVRAIYLVRLLQGRGAREGAEHFYEKVHEGLTFKDAVEGPYLDRVVSTALYWLWRLFFFKREEELVRCLEVCREHASPLVRDAVALIEELEAGRGQLGAIEDIHALREEFVALDLDPARAAERAVEQAAREQAEREAEEAQEQRAQELVATHSPEELAAMAIDELGSPLVLAAIREVVERDLPQAAPLFGKLRARDASERDFTHTERLELEEALTQMGPWRIPALLTAPFPRLALAAKAALRADAHTRKRVVELASWFLGVGTEYFREERQAVYALTILGEREAVPTFLTMLDELIWAPEDWSAEIKQKDVVWALLDGVGQLGDASCVAPMVALLKRAPESVLPRLLVNLGRLGGQEATEALIPALATRFSRPAMVGLSRCGTQGAIEALKAHLAPQVGGLELLYEKVMLAYAQVARGGALDEALVYQALSVIEPLKHEDRELQSTLAELLPSLGDRARAVHEAELLLQHPYAEVRQAALGALETMGQQVELRFADRVTVDELVAARDVEALIGLLEDPHAIFLHNVIASVAEHELDDEALIQACVDWARRVPLRYEHYLYGYVRDEHQVAEDVIAALAALNHESADRLLGALLGAGNVMYRDADTFKYDYDGAATRVQRYISAPVDAAEEAAPGWRFESLSVSPGVVGANVNALAWSPDGQWLAVGSEEGTRLLDREGLEVRRFASAMGWIYDVGFNPEGSLLAVGAHGGHLQLLDPRSGAMVANLKPTEGHSGGVRKLAFSPSGQWLASVSDDQTLRLWDVRGASEAVGAGFVAGSSPVPVEHVWTYEDRDDVNGVAWIDEERLVIITDNATHFIAREATGPQVTVKKHGGADVAVDVSRQRVYAAGMTKVRVFDLEGAELEEETIKQGGVARVRVGASGDVLYLASWAGAQCGVTRVDISAPAKPRRKRVKGHQDDAVFGMDLHPLTGEVYAAGRLRRVLAWSPEGQPLEEDAAPYHTDEVSGIICSEHFIYTASDDGTAIEWDRQSGRARRAFTPSCDERVCAVGLSEDGLTLVLSGGEFAAAFDLASGKELWVREIGRAEHLAVVGNEVVVADYDGLVWLSLEDGTRLHASGSFADSFVFFWARIDAKHLACAGYDDRQLFIWDLERREQVGTFVLPPTEKGSIYGLAAADGRLAISRWDNSVVVLDAGSGELVARVHTGESLPNPRWSPDGESLLAGEYALVEFDGGTYQRRGTSPVPAKISCLYVVDADRVLVGGAGGGLWWAHRA</sequence>
<dbReference type="InterPro" id="IPR036322">
    <property type="entry name" value="WD40_repeat_dom_sf"/>
</dbReference>
<dbReference type="InterPro" id="IPR019775">
    <property type="entry name" value="WD40_repeat_CS"/>
</dbReference>
<keyword evidence="6" id="KW-1185">Reference proteome</keyword>
<gene>
    <name evidence="5" type="ORF">EA187_00470</name>
</gene>
<dbReference type="SMART" id="SM00320">
    <property type="entry name" value="WD40"/>
    <property type="match status" value="6"/>
</dbReference>
<keyword evidence="1 3" id="KW-0853">WD repeat</keyword>
<evidence type="ECO:0000256" key="4">
    <source>
        <dbReference type="SAM" id="Coils"/>
    </source>
</evidence>
<dbReference type="EMBL" id="SADD01000001">
    <property type="protein sequence ID" value="RVU47944.1"/>
    <property type="molecule type" value="Genomic_DNA"/>
</dbReference>
<feature type="repeat" description="WD" evidence="3">
    <location>
        <begin position="1024"/>
        <end position="1058"/>
    </location>
</feature>
<organism evidence="5 6">
    <name type="scientific">Lujinxingia sediminis</name>
    <dbReference type="NCBI Taxonomy" id="2480984"/>
    <lineage>
        <taxon>Bacteria</taxon>
        <taxon>Deltaproteobacteria</taxon>
        <taxon>Bradymonadales</taxon>
        <taxon>Lujinxingiaceae</taxon>
        <taxon>Lujinxingia</taxon>
    </lineage>
</organism>
<dbReference type="SUPFAM" id="SSF50978">
    <property type="entry name" value="WD40 repeat-like"/>
    <property type="match status" value="1"/>
</dbReference>
<dbReference type="SUPFAM" id="SSF48371">
    <property type="entry name" value="ARM repeat"/>
    <property type="match status" value="1"/>
</dbReference>
<protein>
    <recommendedName>
        <fullName evidence="7">PQQ-binding-like beta-propeller repeat protein</fullName>
    </recommendedName>
</protein>
<evidence type="ECO:0000256" key="3">
    <source>
        <dbReference type="PROSITE-ProRule" id="PRU00221"/>
    </source>
</evidence>
<evidence type="ECO:0000256" key="2">
    <source>
        <dbReference type="ARBA" id="ARBA00022737"/>
    </source>
</evidence>
<dbReference type="InterPro" id="IPR011044">
    <property type="entry name" value="Quino_amine_DH_bsu"/>
</dbReference>
<dbReference type="Pfam" id="PF00400">
    <property type="entry name" value="WD40"/>
    <property type="match status" value="2"/>
</dbReference>
<evidence type="ECO:0000313" key="6">
    <source>
        <dbReference type="Proteomes" id="UP000282926"/>
    </source>
</evidence>
<dbReference type="Proteomes" id="UP000282926">
    <property type="component" value="Unassembled WGS sequence"/>
</dbReference>
<comment type="caution">
    <text evidence="5">The sequence shown here is derived from an EMBL/GenBank/DDBJ whole genome shotgun (WGS) entry which is preliminary data.</text>
</comment>
<dbReference type="PROSITE" id="PS50294">
    <property type="entry name" value="WD_REPEATS_REGION"/>
    <property type="match status" value="1"/>
</dbReference>
<dbReference type="Gene3D" id="1.25.10.10">
    <property type="entry name" value="Leucine-rich Repeat Variant"/>
    <property type="match status" value="2"/>
</dbReference>
<name>A0ABY0CWG9_9DELT</name>
<reference evidence="5 6" key="1">
    <citation type="submission" date="2019-01" db="EMBL/GenBank/DDBJ databases">
        <title>Lujinxingia litoralis gen. nov., sp. nov. and Lujinxingia sediminis gen. nov., sp. nov., new members in the order Bradymonadales, isolated from coastal sediment.</title>
        <authorList>
            <person name="Li C.-M."/>
        </authorList>
    </citation>
    <scope>NUCLEOTIDE SEQUENCE [LARGE SCALE GENOMIC DNA]</scope>
    <source>
        <strain evidence="5 6">SEH01</strain>
    </source>
</reference>
<dbReference type="PROSITE" id="PS50082">
    <property type="entry name" value="WD_REPEATS_2"/>
    <property type="match status" value="1"/>
</dbReference>
<dbReference type="InterPro" id="IPR011047">
    <property type="entry name" value="Quinoprotein_ADH-like_sf"/>
</dbReference>
<dbReference type="InterPro" id="IPR011989">
    <property type="entry name" value="ARM-like"/>
</dbReference>
<dbReference type="InterPro" id="IPR015943">
    <property type="entry name" value="WD40/YVTN_repeat-like_dom_sf"/>
</dbReference>
<dbReference type="SUPFAM" id="SSF50998">
    <property type="entry name" value="Quinoprotein alcohol dehydrogenase-like"/>
    <property type="match status" value="1"/>
</dbReference>
<dbReference type="Gene3D" id="2.130.10.10">
    <property type="entry name" value="YVTN repeat-like/Quinoprotein amine dehydrogenase"/>
    <property type="match status" value="3"/>
</dbReference>
<dbReference type="PANTHER" id="PTHR19879">
    <property type="entry name" value="TRANSCRIPTION INITIATION FACTOR TFIID"/>
    <property type="match status" value="1"/>
</dbReference>
<feature type="coiled-coil region" evidence="4">
    <location>
        <begin position="412"/>
        <end position="444"/>
    </location>
</feature>